<dbReference type="EMBL" id="CP053084">
    <property type="protein sequence ID" value="QJR28338.1"/>
    <property type="molecule type" value="Genomic_DNA"/>
</dbReference>
<gene>
    <name evidence="1" type="ORF">HKT17_00775</name>
</gene>
<reference evidence="1 2" key="1">
    <citation type="submission" date="2020-05" db="EMBL/GenBank/DDBJ databases">
        <title>Compete genome of Limnobacter sp. SAORIC-580.</title>
        <authorList>
            <person name="Song J."/>
            <person name="Cho J.-C."/>
        </authorList>
    </citation>
    <scope>NUCLEOTIDE SEQUENCE [LARGE SCALE GENOMIC DNA]</scope>
    <source>
        <strain evidence="1 2">SAORIC-580</strain>
    </source>
</reference>
<protein>
    <recommendedName>
        <fullName evidence="3">Flagellar FliJ protein</fullName>
    </recommendedName>
</protein>
<dbReference type="Proteomes" id="UP000501130">
    <property type="component" value="Chromosome"/>
</dbReference>
<proteinExistence type="predicted"/>
<evidence type="ECO:0000313" key="2">
    <source>
        <dbReference type="Proteomes" id="UP000501130"/>
    </source>
</evidence>
<evidence type="ECO:0008006" key="3">
    <source>
        <dbReference type="Google" id="ProtNLM"/>
    </source>
</evidence>
<evidence type="ECO:0000313" key="1">
    <source>
        <dbReference type="EMBL" id="QJR28338.1"/>
    </source>
</evidence>
<name>A0ABX6N278_9BURK</name>
<accession>A0ABX6N278</accession>
<organism evidence="1 2">
    <name type="scientific">Limnobacter profundi</name>
    <dbReference type="NCBI Taxonomy" id="2732163"/>
    <lineage>
        <taxon>Bacteria</taxon>
        <taxon>Pseudomonadati</taxon>
        <taxon>Pseudomonadota</taxon>
        <taxon>Betaproteobacteria</taxon>
        <taxon>Burkholderiales</taxon>
        <taxon>Burkholderiaceae</taxon>
        <taxon>Limnobacter</taxon>
    </lineage>
</organism>
<sequence>MDSIDKDLKALLRIRQMRSDSLNRAARMREMERNFAAKDVEDKVSGLTTTETQVRQTQHECLAELVNGHFVKIDRVEAFSKMQLQGAKRIMDANRDIDLAQKHLEVSKEMLEESLQKSRAAEKRKIAIQEVIEWRKN</sequence>
<dbReference type="RefSeq" id="WP_171097093.1">
    <property type="nucleotide sequence ID" value="NZ_CP053084.1"/>
</dbReference>
<keyword evidence="2" id="KW-1185">Reference proteome</keyword>